<feature type="domain" description="Zinc-finger" evidence="11">
    <location>
        <begin position="125"/>
        <end position="179"/>
    </location>
</feature>
<dbReference type="GO" id="GO:0005737">
    <property type="term" value="C:cytoplasm"/>
    <property type="evidence" value="ECO:0007669"/>
    <property type="project" value="UniProtKB-SubCell"/>
</dbReference>
<evidence type="ECO:0000256" key="8">
    <source>
        <dbReference type="ARBA" id="ARBA00023163"/>
    </source>
</evidence>
<keyword evidence="9" id="KW-0539">Nucleus</keyword>
<evidence type="ECO:0000256" key="3">
    <source>
        <dbReference type="ARBA" id="ARBA00022490"/>
    </source>
</evidence>
<dbReference type="VEuPathDB" id="VectorBase:RPRC013420"/>
<dbReference type="InterPro" id="IPR040221">
    <property type="entry name" value="CDCA7/CDA7L"/>
</dbReference>
<proteinExistence type="predicted"/>
<dbReference type="HOGENOM" id="CLU_1456186_0_0_1"/>
<dbReference type="InterPro" id="IPR018866">
    <property type="entry name" value="Znf-4CXXC_R1"/>
</dbReference>
<dbReference type="AlphaFoldDB" id="T1IAU9"/>
<evidence type="ECO:0000256" key="10">
    <source>
        <dbReference type="SAM" id="MobiDB-lite"/>
    </source>
</evidence>
<protein>
    <submittedName>
        <fullName evidence="12">Zf-4CXXC_R1 domain-containing protein</fullName>
    </submittedName>
</protein>
<sequence length="186" mass="21585">MYNNEDEDIMVIREKNIQLLKEEFQKIFGSELPQPIQEKPRQKSKRVSGIKSGENEGPRRSTRLMKKECLSIHHEIEGDMGDLHIIRRKTVDNIKRKEVRVQLLPEQVTEDILQKIYYRSTGKVYDSINGTTCHQCRQKTIDVKSICRNEKCFGLRGQFCGFCLSKRYGEDVAVVLKDPVGILCLL</sequence>
<evidence type="ECO:0000259" key="11">
    <source>
        <dbReference type="Pfam" id="PF10497"/>
    </source>
</evidence>
<dbReference type="EnsemblMetazoa" id="RPRC013420-RA">
    <property type="protein sequence ID" value="RPRC013420-PA"/>
    <property type="gene ID" value="RPRC013420"/>
</dbReference>
<evidence type="ECO:0000313" key="12">
    <source>
        <dbReference type="EnsemblMetazoa" id="RPRC013420-PA"/>
    </source>
</evidence>
<organism evidence="12 13">
    <name type="scientific">Rhodnius prolixus</name>
    <name type="common">Triatomid bug</name>
    <dbReference type="NCBI Taxonomy" id="13249"/>
    <lineage>
        <taxon>Eukaryota</taxon>
        <taxon>Metazoa</taxon>
        <taxon>Ecdysozoa</taxon>
        <taxon>Arthropoda</taxon>
        <taxon>Hexapoda</taxon>
        <taxon>Insecta</taxon>
        <taxon>Pterygota</taxon>
        <taxon>Neoptera</taxon>
        <taxon>Paraneoptera</taxon>
        <taxon>Hemiptera</taxon>
        <taxon>Heteroptera</taxon>
        <taxon>Panheteroptera</taxon>
        <taxon>Cimicomorpha</taxon>
        <taxon>Reduviidae</taxon>
        <taxon>Triatominae</taxon>
        <taxon>Rhodnius</taxon>
    </lineage>
</organism>
<evidence type="ECO:0000256" key="2">
    <source>
        <dbReference type="ARBA" id="ARBA00004496"/>
    </source>
</evidence>
<dbReference type="InParanoid" id="T1IAU9"/>
<accession>T1IAU9</accession>
<keyword evidence="5" id="KW-0597">Phosphoprotein</keyword>
<reference evidence="12" key="1">
    <citation type="submission" date="2015-05" db="UniProtKB">
        <authorList>
            <consortium name="EnsemblMetazoa"/>
        </authorList>
    </citation>
    <scope>IDENTIFICATION</scope>
</reference>
<dbReference type="GO" id="GO:0005634">
    <property type="term" value="C:nucleus"/>
    <property type="evidence" value="ECO:0007669"/>
    <property type="project" value="UniProtKB-SubCell"/>
</dbReference>
<dbReference type="eggNOG" id="ENOG502QQPE">
    <property type="taxonomic scope" value="Eukaryota"/>
</dbReference>
<dbReference type="Proteomes" id="UP000015103">
    <property type="component" value="Unassembled WGS sequence"/>
</dbReference>
<evidence type="ECO:0000256" key="7">
    <source>
        <dbReference type="ARBA" id="ARBA00023015"/>
    </source>
</evidence>
<evidence type="ECO:0000256" key="5">
    <source>
        <dbReference type="ARBA" id="ARBA00022553"/>
    </source>
</evidence>
<evidence type="ECO:0000313" key="13">
    <source>
        <dbReference type="Proteomes" id="UP000015103"/>
    </source>
</evidence>
<keyword evidence="13" id="KW-1185">Reference proteome</keyword>
<dbReference type="Pfam" id="PF10497">
    <property type="entry name" value="zf-4CXXC_R1"/>
    <property type="match status" value="1"/>
</dbReference>
<dbReference type="PANTHER" id="PTHR31169">
    <property type="entry name" value="OS05G0300700 PROTEIN"/>
    <property type="match status" value="1"/>
</dbReference>
<name>T1IAU9_RHOPR</name>
<dbReference type="EMBL" id="ACPB03006708">
    <property type="status" value="NOT_ANNOTATED_CDS"/>
    <property type="molecule type" value="Genomic_DNA"/>
</dbReference>
<evidence type="ECO:0000256" key="1">
    <source>
        <dbReference type="ARBA" id="ARBA00004123"/>
    </source>
</evidence>
<evidence type="ECO:0000256" key="4">
    <source>
        <dbReference type="ARBA" id="ARBA00022499"/>
    </source>
</evidence>
<comment type="subcellular location">
    <subcellularLocation>
        <location evidence="2">Cytoplasm</location>
    </subcellularLocation>
    <subcellularLocation>
        <location evidence="1">Nucleus</location>
    </subcellularLocation>
</comment>
<keyword evidence="6" id="KW-0832">Ubl conjugation</keyword>
<feature type="compositionally biased region" description="Basic and acidic residues" evidence="10">
    <location>
        <begin position="53"/>
        <end position="62"/>
    </location>
</feature>
<dbReference type="PANTHER" id="PTHR31169:SF8">
    <property type="entry name" value="ZINC-FINGER DOMAIN OF MONOAMINE-OXIDASE A REPRESSOR R1 PROTEIN"/>
    <property type="match status" value="1"/>
</dbReference>
<evidence type="ECO:0000256" key="6">
    <source>
        <dbReference type="ARBA" id="ARBA00022843"/>
    </source>
</evidence>
<keyword evidence="3" id="KW-0963">Cytoplasm</keyword>
<dbReference type="GO" id="GO:0006355">
    <property type="term" value="P:regulation of DNA-templated transcription"/>
    <property type="evidence" value="ECO:0007669"/>
    <property type="project" value="InterPro"/>
</dbReference>
<keyword evidence="8" id="KW-0804">Transcription</keyword>
<feature type="region of interest" description="Disordered" evidence="10">
    <location>
        <begin position="31"/>
        <end position="62"/>
    </location>
</feature>
<keyword evidence="4" id="KW-1017">Isopeptide bond</keyword>
<keyword evidence="7" id="KW-0805">Transcription regulation</keyword>
<evidence type="ECO:0000256" key="9">
    <source>
        <dbReference type="ARBA" id="ARBA00023242"/>
    </source>
</evidence>